<accession>K0IIL8</accession>
<dbReference type="AlphaFoldDB" id="K0IIL8"/>
<reference evidence="1 2" key="1">
    <citation type="journal article" date="2012" name="Environ. Microbiol.">
        <title>The genome of the ammonia-oxidizing Candidatus Nitrososphaera gargensis: insights into metabolic versatility and environmental adaptations.</title>
        <authorList>
            <person name="Spang A."/>
            <person name="Poehlein A."/>
            <person name="Offre P."/>
            <person name="Zumbragel S."/>
            <person name="Haider S."/>
            <person name="Rychlik N."/>
            <person name="Nowka B."/>
            <person name="Schmeisser C."/>
            <person name="Lebedeva E.V."/>
            <person name="Rattei T."/>
            <person name="Bohm C."/>
            <person name="Schmid M."/>
            <person name="Galushko A."/>
            <person name="Hatzenpichler R."/>
            <person name="Weinmaier T."/>
            <person name="Daniel R."/>
            <person name="Schleper C."/>
            <person name="Spieck E."/>
            <person name="Streit W."/>
            <person name="Wagner M."/>
        </authorList>
    </citation>
    <scope>NUCLEOTIDE SEQUENCE [LARGE SCALE GENOMIC DNA]</scope>
    <source>
        <strain evidence="2">Ga9.2</strain>
    </source>
</reference>
<gene>
    <name evidence="1" type="ordered locus">Ngar_c09900</name>
</gene>
<protein>
    <submittedName>
        <fullName evidence="1">Uncharacterized protein</fullName>
    </submittedName>
</protein>
<dbReference type="KEGG" id="nga:Ngar_c09900"/>
<evidence type="ECO:0000313" key="2">
    <source>
        <dbReference type="Proteomes" id="UP000008037"/>
    </source>
</evidence>
<keyword evidence="2" id="KW-1185">Reference proteome</keyword>
<dbReference type="Proteomes" id="UP000008037">
    <property type="component" value="Chromosome"/>
</dbReference>
<dbReference type="HOGENOM" id="CLU_1902003_0_0_2"/>
<evidence type="ECO:0000313" key="1">
    <source>
        <dbReference type="EMBL" id="AFU57932.1"/>
    </source>
</evidence>
<organism evidence="1 2">
    <name type="scientific">Nitrososphaera gargensis (strain Ga9.2)</name>
    <dbReference type="NCBI Taxonomy" id="1237085"/>
    <lineage>
        <taxon>Archaea</taxon>
        <taxon>Nitrososphaerota</taxon>
        <taxon>Nitrososphaeria</taxon>
        <taxon>Nitrososphaerales</taxon>
        <taxon>Nitrososphaeraceae</taxon>
        <taxon>Nitrososphaera</taxon>
    </lineage>
</organism>
<sequence>MKRHGIIEGVEDNIQIGALNLMNIATIFPEATETMSGEATDAEVAAAHLLQKWKNVIYKTKQQGDNRRRKKYKGILIVADDISIFATTKNFGILLLFEQKIRQNAREKNWLEVICCYNKKIISTWQLATINYN</sequence>
<proteinExistence type="predicted"/>
<dbReference type="BioCyc" id="CNIT1237085:G1324-988-MONOMER"/>
<name>K0IIL8_NITGG</name>
<dbReference type="InParanoid" id="K0IIL8"/>
<dbReference type="EMBL" id="CP002408">
    <property type="protein sequence ID" value="AFU57932.1"/>
    <property type="molecule type" value="Genomic_DNA"/>
</dbReference>